<dbReference type="Gene3D" id="3.60.15.10">
    <property type="entry name" value="Ribonuclease Z/Hydroxyacylglutathione hydrolase-like"/>
    <property type="match status" value="1"/>
</dbReference>
<reference evidence="2 3" key="1">
    <citation type="journal article" date="2014" name="Int. J. Syst. Evol. Microbiol.">
        <title>Lysinibacillus halotolerans sp. nov., isolated from saline-alkaline soil.</title>
        <authorList>
            <person name="Kong D."/>
            <person name="Wang Y."/>
            <person name="Zhao B."/>
            <person name="Li Y."/>
            <person name="Song J."/>
            <person name="Zhai Y."/>
            <person name="Zhang C."/>
            <person name="Wang H."/>
            <person name="Chen X."/>
            <person name="Zhao B."/>
            <person name="Ruan Z."/>
        </authorList>
    </citation>
    <scope>NUCLEOTIDE SEQUENCE [LARGE SCALE GENOMIC DNA]</scope>
    <source>
        <strain evidence="2 3">MCCC 1A12703</strain>
    </source>
</reference>
<dbReference type="PANTHER" id="PTHR42951">
    <property type="entry name" value="METALLO-BETA-LACTAMASE DOMAIN-CONTAINING"/>
    <property type="match status" value="1"/>
</dbReference>
<dbReference type="InterPro" id="IPR036866">
    <property type="entry name" value="RibonucZ/Hydroxyglut_hydro"/>
</dbReference>
<evidence type="ECO:0000313" key="3">
    <source>
        <dbReference type="Proteomes" id="UP000279909"/>
    </source>
</evidence>
<dbReference type="GO" id="GO:0016787">
    <property type="term" value="F:hydrolase activity"/>
    <property type="evidence" value="ECO:0007669"/>
    <property type="project" value="UniProtKB-KW"/>
</dbReference>
<dbReference type="PANTHER" id="PTHR42951:SF9">
    <property type="entry name" value="METAL-DEPENDENT HYDROLASE"/>
    <property type="match status" value="1"/>
</dbReference>
<sequence length="235" mass="26029">MKLTKANHIYQLTFLPSFFPVNCYFVEEEDYFTLIDAGLPFSKKDILKTASHLGKSIRKIVLTHVHSDHIGALDGLKEELPDVEVFIPKRELKILNGDLSLENGEGEMPIKGSIPKNIKTVPDQLIEDGDQIGSIKAIHSPGHTPGMMSFLDIRDNTLIVGDAFQSRGGIAVAGDIRWSFPFPSFGTWNKKIAIESAEKLLTYNPSVLAVGHGNLIFDAEEKMNQAIEKAKKSIK</sequence>
<dbReference type="RefSeq" id="WP_122970549.1">
    <property type="nucleotide sequence ID" value="NZ_RHLQ01000002.1"/>
</dbReference>
<comment type="caution">
    <text evidence="2">The sequence shown here is derived from an EMBL/GenBank/DDBJ whole genome shotgun (WGS) entry which is preliminary data.</text>
</comment>
<organism evidence="2 3">
    <name type="scientific">Lysinibacillus halotolerans</name>
    <dbReference type="NCBI Taxonomy" id="1368476"/>
    <lineage>
        <taxon>Bacteria</taxon>
        <taxon>Bacillati</taxon>
        <taxon>Bacillota</taxon>
        <taxon>Bacilli</taxon>
        <taxon>Bacillales</taxon>
        <taxon>Bacillaceae</taxon>
        <taxon>Lysinibacillus</taxon>
    </lineage>
</organism>
<dbReference type="OrthoDB" id="9802248at2"/>
<accession>A0A3M8HG53</accession>
<dbReference type="InterPro" id="IPR050855">
    <property type="entry name" value="NDM-1-like"/>
</dbReference>
<keyword evidence="3" id="KW-1185">Reference proteome</keyword>
<dbReference type="Pfam" id="PF00753">
    <property type="entry name" value="Lactamase_B"/>
    <property type="match status" value="1"/>
</dbReference>
<dbReference type="AlphaFoldDB" id="A0A3M8HG53"/>
<dbReference type="EMBL" id="RHLQ01000002">
    <property type="protein sequence ID" value="RND01335.1"/>
    <property type="molecule type" value="Genomic_DNA"/>
</dbReference>
<name>A0A3M8HG53_9BACI</name>
<gene>
    <name evidence="2" type="ORF">EC501_01635</name>
</gene>
<dbReference type="Proteomes" id="UP000279909">
    <property type="component" value="Unassembled WGS sequence"/>
</dbReference>
<dbReference type="InterPro" id="IPR001279">
    <property type="entry name" value="Metallo-B-lactamas"/>
</dbReference>
<evidence type="ECO:0000313" key="2">
    <source>
        <dbReference type="EMBL" id="RND01335.1"/>
    </source>
</evidence>
<protein>
    <submittedName>
        <fullName evidence="2">MBL fold metallo-hydrolase</fullName>
    </submittedName>
</protein>
<dbReference type="SUPFAM" id="SSF56281">
    <property type="entry name" value="Metallo-hydrolase/oxidoreductase"/>
    <property type="match status" value="1"/>
</dbReference>
<proteinExistence type="predicted"/>
<evidence type="ECO:0000259" key="1">
    <source>
        <dbReference type="SMART" id="SM00849"/>
    </source>
</evidence>
<keyword evidence="2" id="KW-0378">Hydrolase</keyword>
<feature type="domain" description="Metallo-beta-lactamase" evidence="1">
    <location>
        <begin position="20"/>
        <end position="212"/>
    </location>
</feature>
<dbReference type="SMART" id="SM00849">
    <property type="entry name" value="Lactamase_B"/>
    <property type="match status" value="1"/>
</dbReference>
<dbReference type="CDD" id="cd07721">
    <property type="entry name" value="yflN-like_MBL-fold"/>
    <property type="match status" value="1"/>
</dbReference>